<sequence>LFSGNENVNFSQITGSTALISGRLTVGEVFTQYVSSSVLVESSGSTKLGNESTDLHQVTGSMSILSGSLTLRGTAAAQEKVSGSAYSTGSFGRVEATTLGLSGDITYDDLTATGNLVSTGDNKLISGSATSTGSFGHVIVGGHLVSTASGSYDLGSVERPWRDLHIITSSIKLYSGDGEIGRLQLGTNNELEFFDVSSLTSVQRKTFTPAQIRSNATRKNFRGAQGGNPNAKIRIGITGNQEIDTSAG</sequence>
<proteinExistence type="predicted"/>
<gene>
    <name evidence="1" type="ORF">METZ01_LOCUS465770</name>
</gene>
<name>A0A383AYA7_9ZZZZ</name>
<feature type="non-terminal residue" evidence="1">
    <location>
        <position position="248"/>
    </location>
</feature>
<reference evidence="1" key="1">
    <citation type="submission" date="2018-05" db="EMBL/GenBank/DDBJ databases">
        <authorList>
            <person name="Lanie J.A."/>
            <person name="Ng W.-L."/>
            <person name="Kazmierczak K.M."/>
            <person name="Andrzejewski T.M."/>
            <person name="Davidsen T.M."/>
            <person name="Wayne K.J."/>
            <person name="Tettelin H."/>
            <person name="Glass J.I."/>
            <person name="Rusch D."/>
            <person name="Podicherti R."/>
            <person name="Tsui H.-C.T."/>
            <person name="Winkler M.E."/>
        </authorList>
    </citation>
    <scope>NUCLEOTIDE SEQUENCE</scope>
</reference>
<protein>
    <submittedName>
        <fullName evidence="1">Uncharacterized protein</fullName>
    </submittedName>
</protein>
<dbReference type="EMBL" id="UINC01196069">
    <property type="protein sequence ID" value="SVE12916.1"/>
    <property type="molecule type" value="Genomic_DNA"/>
</dbReference>
<organism evidence="1">
    <name type="scientific">marine metagenome</name>
    <dbReference type="NCBI Taxonomy" id="408172"/>
    <lineage>
        <taxon>unclassified sequences</taxon>
        <taxon>metagenomes</taxon>
        <taxon>ecological metagenomes</taxon>
    </lineage>
</organism>
<evidence type="ECO:0000313" key="1">
    <source>
        <dbReference type="EMBL" id="SVE12916.1"/>
    </source>
</evidence>
<dbReference type="AlphaFoldDB" id="A0A383AYA7"/>
<feature type="non-terminal residue" evidence="1">
    <location>
        <position position="1"/>
    </location>
</feature>
<accession>A0A383AYA7</accession>